<keyword evidence="1" id="KW-0732">Signal</keyword>
<dbReference type="Proteomes" id="UP001551695">
    <property type="component" value="Unassembled WGS sequence"/>
</dbReference>
<dbReference type="InterPro" id="IPR001466">
    <property type="entry name" value="Beta-lactam-related"/>
</dbReference>
<dbReference type="PANTHER" id="PTHR46825:SF7">
    <property type="entry name" value="D-ALANYL-D-ALANINE CARBOXYPEPTIDASE"/>
    <property type="match status" value="1"/>
</dbReference>
<reference evidence="3 4" key="1">
    <citation type="submission" date="2024-06" db="EMBL/GenBank/DDBJ databases">
        <title>The Natural Products Discovery Center: Release of the First 8490 Sequenced Strains for Exploring Actinobacteria Biosynthetic Diversity.</title>
        <authorList>
            <person name="Kalkreuter E."/>
            <person name="Kautsar S.A."/>
            <person name="Yang D."/>
            <person name="Bader C.D."/>
            <person name="Teijaro C.N."/>
            <person name="Fluegel L."/>
            <person name="Davis C.M."/>
            <person name="Simpson J.R."/>
            <person name="Lauterbach L."/>
            <person name="Steele A.D."/>
            <person name="Gui C."/>
            <person name="Meng S."/>
            <person name="Li G."/>
            <person name="Viehrig K."/>
            <person name="Ye F."/>
            <person name="Su P."/>
            <person name="Kiefer A.F."/>
            <person name="Nichols A."/>
            <person name="Cepeda A.J."/>
            <person name="Yan W."/>
            <person name="Fan B."/>
            <person name="Jiang Y."/>
            <person name="Adhikari A."/>
            <person name="Zheng C.-J."/>
            <person name="Schuster L."/>
            <person name="Cowan T.M."/>
            <person name="Smanski M.J."/>
            <person name="Chevrette M.G."/>
            <person name="De Carvalho L.P.S."/>
            <person name="Shen B."/>
        </authorList>
    </citation>
    <scope>NUCLEOTIDE SEQUENCE [LARGE SCALE GENOMIC DNA]</scope>
    <source>
        <strain evidence="3 4">NPDC050403</strain>
    </source>
</reference>
<gene>
    <name evidence="3" type="ORF">AB0I48_14750</name>
</gene>
<keyword evidence="4" id="KW-1185">Reference proteome</keyword>
<accession>A0ABV3FTR4</accession>
<dbReference type="GO" id="GO:0016787">
    <property type="term" value="F:hydrolase activity"/>
    <property type="evidence" value="ECO:0007669"/>
    <property type="project" value="UniProtKB-KW"/>
</dbReference>
<dbReference type="InterPro" id="IPR050491">
    <property type="entry name" value="AmpC-like"/>
</dbReference>
<proteinExistence type="predicted"/>
<sequence length="376" mass="39758">MRQYLVRAMVVLAAASSASAAPHAVAVPLDQSSLWQAELDELVAAAGVPGAQLIHTGPGGADQYDSGMGDLTSGAPFPDDAALRVASITKTFVATVMLQLVAEGQVELDGPLEWYLPGVVNGPGGDGAHITVRDLLRHTSGIPNYLPLLEQGSVEDLTTPRTPAELIRLGLDNPSESVPGTSFGYSNTNYLLAGELIEQVTGLPVGEAVTRRILVPLGLRDTYWPVFPFDDVLHGPHPRAYHRFGDIRLDITDIDSSWGLPDGAMVSTGRDLNRFYLALLSGQLLAPALLEEMQRTVPTGLIGFSEASGLGLFRFSAPCGRTAWGHTGSIHGFSTVTVAAEDRAVTVALNELPDVAGNIALVIGTHALVETMLCRP</sequence>
<dbReference type="Gene3D" id="3.40.710.10">
    <property type="entry name" value="DD-peptidase/beta-lactamase superfamily"/>
    <property type="match status" value="1"/>
</dbReference>
<name>A0ABV3FTR4_9NOCA</name>
<dbReference type="EMBL" id="JBFAKC010000006">
    <property type="protein sequence ID" value="MEV0708818.1"/>
    <property type="molecule type" value="Genomic_DNA"/>
</dbReference>
<dbReference type="RefSeq" id="WP_357783934.1">
    <property type="nucleotide sequence ID" value="NZ_JBFAKC010000006.1"/>
</dbReference>
<dbReference type="InterPro" id="IPR012338">
    <property type="entry name" value="Beta-lactam/transpept-like"/>
</dbReference>
<dbReference type="EC" id="3.1.1.103" evidence="3"/>
<protein>
    <submittedName>
        <fullName evidence="3">Serine hydrolase domain-containing protein</fullName>
        <ecNumber evidence="3">3.1.1.103</ecNumber>
    </submittedName>
</protein>
<evidence type="ECO:0000313" key="3">
    <source>
        <dbReference type="EMBL" id="MEV0708818.1"/>
    </source>
</evidence>
<feature type="signal peptide" evidence="1">
    <location>
        <begin position="1"/>
        <end position="20"/>
    </location>
</feature>
<organism evidence="3 4">
    <name type="scientific">Nocardia aurea</name>
    <dbReference type="NCBI Taxonomy" id="2144174"/>
    <lineage>
        <taxon>Bacteria</taxon>
        <taxon>Bacillati</taxon>
        <taxon>Actinomycetota</taxon>
        <taxon>Actinomycetes</taxon>
        <taxon>Mycobacteriales</taxon>
        <taxon>Nocardiaceae</taxon>
        <taxon>Nocardia</taxon>
    </lineage>
</organism>
<dbReference type="SUPFAM" id="SSF56601">
    <property type="entry name" value="beta-lactamase/transpeptidase-like"/>
    <property type="match status" value="1"/>
</dbReference>
<dbReference type="PANTHER" id="PTHR46825">
    <property type="entry name" value="D-ALANYL-D-ALANINE-CARBOXYPEPTIDASE/ENDOPEPTIDASE AMPH"/>
    <property type="match status" value="1"/>
</dbReference>
<dbReference type="Pfam" id="PF00144">
    <property type="entry name" value="Beta-lactamase"/>
    <property type="match status" value="1"/>
</dbReference>
<feature type="chain" id="PRO_5046789707" evidence="1">
    <location>
        <begin position="21"/>
        <end position="376"/>
    </location>
</feature>
<keyword evidence="3" id="KW-0378">Hydrolase</keyword>
<evidence type="ECO:0000259" key="2">
    <source>
        <dbReference type="Pfam" id="PF00144"/>
    </source>
</evidence>
<evidence type="ECO:0000313" key="4">
    <source>
        <dbReference type="Proteomes" id="UP001551695"/>
    </source>
</evidence>
<evidence type="ECO:0000256" key="1">
    <source>
        <dbReference type="SAM" id="SignalP"/>
    </source>
</evidence>
<feature type="domain" description="Beta-lactamase-related" evidence="2">
    <location>
        <begin position="38"/>
        <end position="349"/>
    </location>
</feature>
<comment type="caution">
    <text evidence="3">The sequence shown here is derived from an EMBL/GenBank/DDBJ whole genome shotgun (WGS) entry which is preliminary data.</text>
</comment>